<gene>
    <name evidence="1" type="ORF">POCTA_138.1.T0350023</name>
</gene>
<proteinExistence type="predicted"/>
<dbReference type="Proteomes" id="UP000683925">
    <property type="component" value="Unassembled WGS sequence"/>
</dbReference>
<accession>A0A8S1TZ09</accession>
<reference evidence="1" key="1">
    <citation type="submission" date="2021-01" db="EMBL/GenBank/DDBJ databases">
        <authorList>
            <consortium name="Genoscope - CEA"/>
            <person name="William W."/>
        </authorList>
    </citation>
    <scope>NUCLEOTIDE SEQUENCE</scope>
</reference>
<keyword evidence="2" id="KW-1185">Reference proteome</keyword>
<organism evidence="1 2">
    <name type="scientific">Paramecium octaurelia</name>
    <dbReference type="NCBI Taxonomy" id="43137"/>
    <lineage>
        <taxon>Eukaryota</taxon>
        <taxon>Sar</taxon>
        <taxon>Alveolata</taxon>
        <taxon>Ciliophora</taxon>
        <taxon>Intramacronucleata</taxon>
        <taxon>Oligohymenophorea</taxon>
        <taxon>Peniculida</taxon>
        <taxon>Parameciidae</taxon>
        <taxon>Paramecium</taxon>
    </lineage>
</organism>
<name>A0A8S1TZ09_PAROT</name>
<comment type="caution">
    <text evidence="1">The sequence shown here is derived from an EMBL/GenBank/DDBJ whole genome shotgun (WGS) entry which is preliminary data.</text>
</comment>
<sequence>MQRMFRECRLYCQIIGQKQAQKMKQSTQLKQLKQLNIQTAWWIK</sequence>
<dbReference type="AlphaFoldDB" id="A0A8S1TZ09"/>
<protein>
    <submittedName>
        <fullName evidence="1">Uncharacterized protein</fullName>
    </submittedName>
</protein>
<evidence type="ECO:0000313" key="2">
    <source>
        <dbReference type="Proteomes" id="UP000683925"/>
    </source>
</evidence>
<evidence type="ECO:0000313" key="1">
    <source>
        <dbReference type="EMBL" id="CAD8158115.1"/>
    </source>
</evidence>
<dbReference type="EMBL" id="CAJJDP010000035">
    <property type="protein sequence ID" value="CAD8158115.1"/>
    <property type="molecule type" value="Genomic_DNA"/>
</dbReference>